<keyword evidence="1" id="KW-0732">Signal</keyword>
<proteinExistence type="predicted"/>
<dbReference type="HOGENOM" id="CLU_093407_2_0_6"/>
<sequence precursor="true">MKKPLTQIAILSSLVVSISAASAAVPTAELKVVGTMTVPSCTVVSPDAGIYDIGKLSSSLVKPGTTVTVLAQINKTWTVNCDANTYLNFTPVDNRVGSSSDGSAAAFGLGKINDTGKIGYYTVQMRNATVDGKKSGVFTASSASFSQADTSYLNRGQRTGWAAGANTQNSGKVFVADLLVTPVLAGTNTMNGAITEDAKIDGSLTMNFAFGI</sequence>
<feature type="signal peptide" evidence="1">
    <location>
        <begin position="1"/>
        <end position="23"/>
    </location>
</feature>
<reference evidence="2 3" key="1">
    <citation type="journal article" date="2006" name="J. Bacteriol.">
        <title>Complete genome sequence of Yersinia pestis strains Antiqua and Nepal516: evidence of gene reduction in an emerging pathogen.</title>
        <authorList>
            <person name="Chain P.S."/>
            <person name="Hu P."/>
            <person name="Malfatti S.A."/>
            <person name="Radnedge L."/>
            <person name="Larimer F."/>
            <person name="Vergez L.M."/>
            <person name="Worsham P."/>
            <person name="Chu M.C."/>
            <person name="Andersen G.L."/>
        </authorList>
    </citation>
    <scope>NUCLEOTIDE SEQUENCE [LARGE SCALE GENOMIC DNA]</scope>
    <source>
        <strain evidence="2 3">Antiqua</strain>
    </source>
</reference>
<evidence type="ECO:0000313" key="3">
    <source>
        <dbReference type="Proteomes" id="UP000001971"/>
    </source>
</evidence>
<dbReference type="Proteomes" id="UP000001971">
    <property type="component" value="Chromosome"/>
</dbReference>
<dbReference type="EMBL" id="CP000308">
    <property type="protein sequence ID" value="ABG15942.1"/>
    <property type="molecule type" value="Genomic_DNA"/>
</dbReference>
<dbReference type="KEGG" id="ypa:YPA_3981"/>
<name>A0A0E1NMH1_YERPA</name>
<evidence type="ECO:0000313" key="2">
    <source>
        <dbReference type="EMBL" id="ABG15942.1"/>
    </source>
</evidence>
<organism evidence="2 3">
    <name type="scientific">Yersinia pestis bv. Antiqua (strain Antiqua)</name>
    <dbReference type="NCBI Taxonomy" id="360102"/>
    <lineage>
        <taxon>Bacteria</taxon>
        <taxon>Pseudomonadati</taxon>
        <taxon>Pseudomonadota</taxon>
        <taxon>Gammaproteobacteria</taxon>
        <taxon>Enterobacterales</taxon>
        <taxon>Yersiniaceae</taxon>
        <taxon>Yersinia</taxon>
    </lineage>
</organism>
<accession>A0A0E1NMH1</accession>
<dbReference type="InterPro" id="IPR010546">
    <property type="entry name" value="DUF1120"/>
</dbReference>
<dbReference type="GeneID" id="57974301"/>
<dbReference type="PATRIC" id="fig|360102.15.peg.2507"/>
<evidence type="ECO:0008006" key="4">
    <source>
        <dbReference type="Google" id="ProtNLM"/>
    </source>
</evidence>
<dbReference type="RefSeq" id="WP_002209080.1">
    <property type="nucleotide sequence ID" value="NC_008150.1"/>
</dbReference>
<dbReference type="AlphaFoldDB" id="A0A0E1NMH1"/>
<dbReference type="Pfam" id="PF06551">
    <property type="entry name" value="DUF1120"/>
    <property type="match status" value="1"/>
</dbReference>
<gene>
    <name evidence="2" type="ordered locus">YPA_3981</name>
</gene>
<evidence type="ECO:0000256" key="1">
    <source>
        <dbReference type="SAM" id="SignalP"/>
    </source>
</evidence>
<feature type="chain" id="PRO_5010416318" description="Beta-fimbriae major subunit" evidence="1">
    <location>
        <begin position="24"/>
        <end position="212"/>
    </location>
</feature>
<protein>
    <recommendedName>
        <fullName evidence="4">Beta-fimbriae major subunit</fullName>
    </recommendedName>
</protein>